<dbReference type="RefSeq" id="WP_043532084.1">
    <property type="nucleotide sequence ID" value="NZ_BAABKU010000007.1"/>
</dbReference>
<feature type="transmembrane region" description="Helical" evidence="1">
    <location>
        <begin position="91"/>
        <end position="111"/>
    </location>
</feature>
<evidence type="ECO:0008006" key="4">
    <source>
        <dbReference type="Google" id="ProtNLM"/>
    </source>
</evidence>
<proteinExistence type="predicted"/>
<name>A0A0A6UEE7_ACTUT</name>
<sequence>MENNAAEQLTAIADARSTVAGRLVTPGWYHPVLGAALAGYVTALGFGGDAAGLIAGMLFITTTLLLMKAYRERTGVWVSGFRGGRTGRWSFAMGGLVGAVLLGTWATTAYTDSRWPIGVLAVLAFAGTVLLGRGFDAALRAELRSAA</sequence>
<gene>
    <name evidence="2" type="ORF">MB27_35205</name>
</gene>
<reference evidence="2 3" key="1">
    <citation type="submission" date="2014-10" db="EMBL/GenBank/DDBJ databases">
        <title>Draft genome sequence of Actinoplanes utahensis NRRL 12052.</title>
        <authorList>
            <person name="Velasco-Bucheli B."/>
            <person name="del Cerro C."/>
            <person name="Hormigo D."/>
            <person name="Garcia J.L."/>
            <person name="Acebal C."/>
            <person name="Arroyo M."/>
            <person name="de la Mata I."/>
        </authorList>
    </citation>
    <scope>NUCLEOTIDE SEQUENCE [LARGE SCALE GENOMIC DNA]</scope>
    <source>
        <strain evidence="2 3">NRRL 12052</strain>
    </source>
</reference>
<comment type="caution">
    <text evidence="2">The sequence shown here is derived from an EMBL/GenBank/DDBJ whole genome shotgun (WGS) entry which is preliminary data.</text>
</comment>
<dbReference type="eggNOG" id="ENOG5030RWX">
    <property type="taxonomic scope" value="Bacteria"/>
</dbReference>
<keyword evidence="1" id="KW-0812">Transmembrane</keyword>
<dbReference type="STRING" id="1869.MB27_35205"/>
<protein>
    <recommendedName>
        <fullName evidence="4">Transmembrane protein</fullName>
    </recommendedName>
</protein>
<dbReference type="Proteomes" id="UP000054537">
    <property type="component" value="Unassembled WGS sequence"/>
</dbReference>
<evidence type="ECO:0000256" key="1">
    <source>
        <dbReference type="SAM" id="Phobius"/>
    </source>
</evidence>
<keyword evidence="1" id="KW-1133">Transmembrane helix</keyword>
<keyword evidence="1" id="KW-0472">Membrane</keyword>
<evidence type="ECO:0000313" key="3">
    <source>
        <dbReference type="Proteomes" id="UP000054537"/>
    </source>
</evidence>
<accession>A0A0A6UEE7</accession>
<dbReference type="OrthoDB" id="3297538at2"/>
<organism evidence="2 3">
    <name type="scientific">Actinoplanes utahensis</name>
    <dbReference type="NCBI Taxonomy" id="1869"/>
    <lineage>
        <taxon>Bacteria</taxon>
        <taxon>Bacillati</taxon>
        <taxon>Actinomycetota</taxon>
        <taxon>Actinomycetes</taxon>
        <taxon>Micromonosporales</taxon>
        <taxon>Micromonosporaceae</taxon>
        <taxon>Actinoplanes</taxon>
    </lineage>
</organism>
<dbReference type="EMBL" id="JRTT01000131">
    <property type="protein sequence ID" value="KHD73448.1"/>
    <property type="molecule type" value="Genomic_DNA"/>
</dbReference>
<dbReference type="AlphaFoldDB" id="A0A0A6UEE7"/>
<evidence type="ECO:0000313" key="2">
    <source>
        <dbReference type="EMBL" id="KHD73448.1"/>
    </source>
</evidence>
<keyword evidence="3" id="KW-1185">Reference proteome</keyword>
<feature type="transmembrane region" description="Helical" evidence="1">
    <location>
        <begin position="50"/>
        <end position="70"/>
    </location>
</feature>
<feature type="transmembrane region" description="Helical" evidence="1">
    <location>
        <begin position="117"/>
        <end position="135"/>
    </location>
</feature>